<evidence type="ECO:0000256" key="4">
    <source>
        <dbReference type="ARBA" id="ARBA00022692"/>
    </source>
</evidence>
<feature type="transmembrane region" description="Helical" evidence="13">
    <location>
        <begin position="624"/>
        <end position="648"/>
    </location>
</feature>
<dbReference type="Pfam" id="PF00003">
    <property type="entry name" value="7tm_3"/>
    <property type="match status" value="1"/>
</dbReference>
<evidence type="ECO:0000256" key="7">
    <source>
        <dbReference type="ARBA" id="ARBA00023040"/>
    </source>
</evidence>
<dbReference type="PROSITE" id="PS50259">
    <property type="entry name" value="G_PROTEIN_RECEP_F3_4"/>
    <property type="match status" value="1"/>
</dbReference>
<evidence type="ECO:0000259" key="14">
    <source>
        <dbReference type="PROSITE" id="PS50259"/>
    </source>
</evidence>
<dbReference type="GO" id="GO:0004930">
    <property type="term" value="F:G protein-coupled receptor activity"/>
    <property type="evidence" value="ECO:0007669"/>
    <property type="project" value="UniProtKB-KW"/>
</dbReference>
<dbReference type="SUPFAM" id="SSF53822">
    <property type="entry name" value="Periplasmic binding protein-like I"/>
    <property type="match status" value="1"/>
</dbReference>
<evidence type="ECO:0000256" key="6">
    <source>
        <dbReference type="ARBA" id="ARBA00022989"/>
    </source>
</evidence>
<evidence type="ECO:0000256" key="5">
    <source>
        <dbReference type="ARBA" id="ARBA00022729"/>
    </source>
</evidence>
<keyword evidence="11" id="KW-0807">Transducer</keyword>
<evidence type="ECO:0000256" key="2">
    <source>
        <dbReference type="ARBA" id="ARBA00007242"/>
    </source>
</evidence>
<dbReference type="AlphaFoldDB" id="A0ABD3VMI0"/>
<evidence type="ECO:0000256" key="11">
    <source>
        <dbReference type="ARBA" id="ARBA00023224"/>
    </source>
</evidence>
<evidence type="ECO:0000256" key="12">
    <source>
        <dbReference type="SAM" id="MobiDB-lite"/>
    </source>
</evidence>
<evidence type="ECO:0000256" key="3">
    <source>
        <dbReference type="ARBA" id="ARBA00022475"/>
    </source>
</evidence>
<feature type="transmembrane region" description="Helical" evidence="13">
    <location>
        <begin position="701"/>
        <end position="722"/>
    </location>
</feature>
<dbReference type="GO" id="GO:0005886">
    <property type="term" value="C:plasma membrane"/>
    <property type="evidence" value="ECO:0007669"/>
    <property type="project" value="UniProtKB-SubCell"/>
</dbReference>
<sequence length="1020" mass="114388">MRTNIQTFGAVTVFLFVCFPSLLTLGFKYLNLTGDIIIGGLLPMHHLTEGGGCSETIVENDGIQALEGMLYAVRKINSEVLPGFKLGVVVMDTCFSDTIALDRTMEFIKQKIKMQGINFWTCADGSEPKAIEDENYVVGVIGATSSVESIQVASLLRLFKIPQISYRSTSPELSDKGRYDYFKRTVPSDIYQSVAIVELLRKLKWTYITGVFEDSSYGEQGYQLVLKAASQQGICVAISRKMKRYFSTEEEKKQEMNDIVDVLSGYNNTNGKVVVVLYAYLDLVEVLFQTIYERGYSKRFIWVGSDAWAARDFTKPGVQIVADGAIALLPLAKEMPDFDDYFSSLTPDNNKDNSWFKEYWAQIFNCSLTTQGCTQNSLEKSKGQTPGRNYSGKANGTYAYQPDLNIYFVMDAVLAYAHALKAIHFVECHEERGLCERMKRNVSQPNFGTRVLKELENVEFTNFIGLKFKFVNGSEGQPRYSIMQYRTTRTPKWKQIGTFGVNSSSLDVLDENFIAMTNESICSAPCDVGEARITSHMDKCCWECNPCGEAEYLSTLSVCKRCKDGTRPNINRTACVPTEETYMSHENKYAITFSILSAAAILLTIFVGVIYYKKRETPIIKASGTEMSFLLLSGVIFSYTSSFIFVAYPSPASCGGTRLILGLSYTLVYAAILVKTNRIYRVFNIKGNQPKKLTMISTQSQLLITAGVVLVEVVILVMWIIFKPPDVTNIYPDSYSNVLVCRDSTDFSYLGALVYPFILMIICMVFGFLTRKAPDGFNEARHIAFGSYAFCVMWLAFVPIYFSVQNNTIRIACLCIASLINATVTLLTLFLQKVYIVLCHPEKNTRESVMTRKRMFNYDTSDLDKLSALSKIRGYSASTFNSTAQTRRSSRRSSSEQHLPNIEPSISTISHNGSKARPNSFPDISTSPSRLLELSEFATRNSLDIPARGSCRERRNTVKEKNGTFMRNGSVKAFAATSFYPICLENPNENQNKQVPPKMPAIIVTASDENEDTGYEMAVR</sequence>
<dbReference type="Proteomes" id="UP001634394">
    <property type="component" value="Unassembled WGS sequence"/>
</dbReference>
<dbReference type="PRINTS" id="PR00593">
    <property type="entry name" value="MTABOTROPICR"/>
</dbReference>
<evidence type="ECO:0000256" key="1">
    <source>
        <dbReference type="ARBA" id="ARBA00004651"/>
    </source>
</evidence>
<dbReference type="EMBL" id="JBJQND010000011">
    <property type="protein sequence ID" value="KAL3861670.1"/>
    <property type="molecule type" value="Genomic_DNA"/>
</dbReference>
<organism evidence="15 16">
    <name type="scientific">Sinanodonta woodiana</name>
    <name type="common">Chinese pond mussel</name>
    <name type="synonym">Anodonta woodiana</name>
    <dbReference type="NCBI Taxonomy" id="1069815"/>
    <lineage>
        <taxon>Eukaryota</taxon>
        <taxon>Metazoa</taxon>
        <taxon>Spiralia</taxon>
        <taxon>Lophotrochozoa</taxon>
        <taxon>Mollusca</taxon>
        <taxon>Bivalvia</taxon>
        <taxon>Autobranchia</taxon>
        <taxon>Heteroconchia</taxon>
        <taxon>Palaeoheterodonta</taxon>
        <taxon>Unionida</taxon>
        <taxon>Unionoidea</taxon>
        <taxon>Unionidae</taxon>
        <taxon>Unioninae</taxon>
        <taxon>Sinanodonta</taxon>
    </lineage>
</organism>
<dbReference type="Gene3D" id="3.40.50.2300">
    <property type="match status" value="2"/>
</dbReference>
<dbReference type="InterPro" id="IPR001828">
    <property type="entry name" value="ANF_lig-bd_rcpt"/>
</dbReference>
<evidence type="ECO:0000256" key="9">
    <source>
        <dbReference type="ARBA" id="ARBA00023170"/>
    </source>
</evidence>
<accession>A0ABD3VMI0</accession>
<evidence type="ECO:0000256" key="10">
    <source>
        <dbReference type="ARBA" id="ARBA00023180"/>
    </source>
</evidence>
<keyword evidence="7" id="KW-0297">G-protein coupled receptor</keyword>
<keyword evidence="16" id="KW-1185">Reference proteome</keyword>
<keyword evidence="5" id="KW-0732">Signal</keyword>
<keyword evidence="3" id="KW-1003">Cell membrane</keyword>
<feature type="transmembrane region" description="Helical" evidence="13">
    <location>
        <begin position="808"/>
        <end position="831"/>
    </location>
</feature>
<dbReference type="InterPro" id="IPR017978">
    <property type="entry name" value="GPCR_3_C"/>
</dbReference>
<feature type="domain" description="G-protein coupled receptors family 3 profile" evidence="14">
    <location>
        <begin position="589"/>
        <end position="853"/>
    </location>
</feature>
<feature type="transmembrane region" description="Helical" evidence="13">
    <location>
        <begin position="747"/>
        <end position="770"/>
    </location>
</feature>
<dbReference type="Pfam" id="PF01094">
    <property type="entry name" value="ANF_receptor"/>
    <property type="match status" value="1"/>
</dbReference>
<feature type="region of interest" description="Disordered" evidence="12">
    <location>
        <begin position="880"/>
        <end position="925"/>
    </location>
</feature>
<evidence type="ECO:0000256" key="8">
    <source>
        <dbReference type="ARBA" id="ARBA00023136"/>
    </source>
</evidence>
<comment type="subcellular location">
    <subcellularLocation>
        <location evidence="1">Cell membrane</location>
        <topology evidence="1">Multi-pass membrane protein</topology>
    </subcellularLocation>
</comment>
<gene>
    <name evidence="15" type="ORF">ACJMK2_007694</name>
</gene>
<feature type="transmembrane region" description="Helical" evidence="13">
    <location>
        <begin position="782"/>
        <end position="802"/>
    </location>
</feature>
<name>A0ABD3VMI0_SINWO</name>
<dbReference type="InterPro" id="IPR050726">
    <property type="entry name" value="mGluR"/>
</dbReference>
<feature type="transmembrane region" description="Helical" evidence="13">
    <location>
        <begin position="589"/>
        <end position="612"/>
    </location>
</feature>
<comment type="similarity">
    <text evidence="2">Belongs to the G-protein coupled receptor 3 family.</text>
</comment>
<reference evidence="15 16" key="1">
    <citation type="submission" date="2024-11" db="EMBL/GenBank/DDBJ databases">
        <title>Chromosome-level genome assembly of the freshwater bivalve Anodonta woodiana.</title>
        <authorList>
            <person name="Chen X."/>
        </authorList>
    </citation>
    <scope>NUCLEOTIDE SEQUENCE [LARGE SCALE GENOMIC DNA]</scope>
    <source>
        <strain evidence="15">MN2024</strain>
        <tissue evidence="15">Gills</tissue>
    </source>
</reference>
<feature type="transmembrane region" description="Helical" evidence="13">
    <location>
        <begin position="660"/>
        <end position="680"/>
    </location>
</feature>
<keyword evidence="9" id="KW-0675">Receptor</keyword>
<dbReference type="FunFam" id="2.10.50.30:FF:000004">
    <property type="entry name" value="Taste receptor type 1 member 3-like protein"/>
    <property type="match status" value="1"/>
</dbReference>
<dbReference type="PANTHER" id="PTHR24060">
    <property type="entry name" value="METABOTROPIC GLUTAMATE RECEPTOR"/>
    <property type="match status" value="1"/>
</dbReference>
<dbReference type="InterPro" id="IPR000337">
    <property type="entry name" value="GPCR_3"/>
</dbReference>
<dbReference type="Gene3D" id="2.10.50.30">
    <property type="entry name" value="GPCR, family 3, nine cysteines domain"/>
    <property type="match status" value="1"/>
</dbReference>
<dbReference type="InterPro" id="IPR028082">
    <property type="entry name" value="Peripla_BP_I"/>
</dbReference>
<dbReference type="InterPro" id="IPR000162">
    <property type="entry name" value="GPCR_3_mtglu_rcpt"/>
</dbReference>
<proteinExistence type="inferred from homology"/>
<evidence type="ECO:0000313" key="16">
    <source>
        <dbReference type="Proteomes" id="UP001634394"/>
    </source>
</evidence>
<keyword evidence="8 13" id="KW-0472">Membrane</keyword>
<dbReference type="InterPro" id="IPR038550">
    <property type="entry name" value="GPCR_3_9-Cys_sf"/>
</dbReference>
<keyword evidence="10" id="KW-0325">Glycoprotein</keyword>
<protein>
    <recommendedName>
        <fullName evidence="14">G-protein coupled receptors family 3 profile domain-containing protein</fullName>
    </recommendedName>
</protein>
<keyword evidence="4 13" id="KW-0812">Transmembrane</keyword>
<evidence type="ECO:0000256" key="13">
    <source>
        <dbReference type="SAM" id="Phobius"/>
    </source>
</evidence>
<keyword evidence="6 13" id="KW-1133">Transmembrane helix</keyword>
<dbReference type="PRINTS" id="PR00248">
    <property type="entry name" value="GPCRMGR"/>
</dbReference>
<evidence type="ECO:0000313" key="15">
    <source>
        <dbReference type="EMBL" id="KAL3861670.1"/>
    </source>
</evidence>
<feature type="compositionally biased region" description="Polar residues" evidence="12">
    <location>
        <begin position="904"/>
        <end position="913"/>
    </location>
</feature>
<comment type="caution">
    <text evidence="15">The sequence shown here is derived from an EMBL/GenBank/DDBJ whole genome shotgun (WGS) entry which is preliminary data.</text>
</comment>